<feature type="domain" description="POTRA" evidence="9">
    <location>
        <begin position="40"/>
        <end position="105"/>
    </location>
</feature>
<comment type="caution">
    <text evidence="10">The sequence shown here is derived from an EMBL/GenBank/DDBJ whole genome shotgun (WGS) entry which is preliminary data.</text>
</comment>
<dbReference type="Proteomes" id="UP000324143">
    <property type="component" value="Unassembled WGS sequence"/>
</dbReference>
<dbReference type="AlphaFoldDB" id="A0A5D0MA81"/>
<dbReference type="InterPro" id="IPR005548">
    <property type="entry name" value="Cell_div_FtsQ/DivIB_C"/>
</dbReference>
<keyword evidence="11" id="KW-1185">Reference proteome</keyword>
<dbReference type="PANTHER" id="PTHR35851">
    <property type="entry name" value="CELL DIVISION PROTEIN FTSQ"/>
    <property type="match status" value="1"/>
</dbReference>
<keyword evidence="2" id="KW-0997">Cell inner membrane</keyword>
<evidence type="ECO:0000256" key="2">
    <source>
        <dbReference type="ARBA" id="ARBA00022519"/>
    </source>
</evidence>
<sequence length="233" mass="27651">MRHRRKKNYLKPVIKTALVLFLIGGLFFLVYRFMINWNEFNIKQVNIRGNKRISGENITKYFEGKNLLDIDLNKIKKQIEKLKTVKSVKIKKELPDKIEVIVRERMPLAMMKKDNGYVLVDEEGKYFDKETKEIYPVLENNDQIDKKLEALKYYHKYKTEIEKCLLEKVVMLNNYDVGFVIKINNQRVSLNIGRNQFGQKFAALNEIMDRKKETTQKIDLRFLPYVVYKDGGG</sequence>
<evidence type="ECO:0000256" key="3">
    <source>
        <dbReference type="ARBA" id="ARBA00022618"/>
    </source>
</evidence>
<keyword evidence="4 7" id="KW-0812">Transmembrane</keyword>
<dbReference type="Pfam" id="PF03799">
    <property type="entry name" value="FtsQ_DivIB_C"/>
    <property type="match status" value="1"/>
</dbReference>
<organism evidence="10 11">
    <name type="scientific">Candidatus Mcinerneyibacterium aminivorans</name>
    <dbReference type="NCBI Taxonomy" id="2703815"/>
    <lineage>
        <taxon>Bacteria</taxon>
        <taxon>Candidatus Macinerneyibacteriota</taxon>
        <taxon>Candidatus Mcinerneyibacteria</taxon>
        <taxon>Candidatus Mcinerneyibacteriales</taxon>
        <taxon>Candidatus Mcinerneyibacteriaceae</taxon>
        <taxon>Candidatus Mcinerneyibacterium</taxon>
    </lineage>
</organism>
<keyword evidence="7" id="KW-0472">Membrane</keyword>
<feature type="domain" description="Cell division protein FtsQ/DivIB C-terminal" evidence="8">
    <location>
        <begin position="109"/>
        <end position="221"/>
    </location>
</feature>
<protein>
    <submittedName>
        <fullName evidence="10">FtsQ-type POTRA domain-containing protein</fullName>
    </submittedName>
</protein>
<keyword evidence="6" id="KW-0131">Cell cycle</keyword>
<dbReference type="InterPro" id="IPR013685">
    <property type="entry name" value="POTRA_FtsQ_type"/>
</dbReference>
<evidence type="ECO:0000313" key="10">
    <source>
        <dbReference type="EMBL" id="TYB30684.1"/>
    </source>
</evidence>
<accession>A0A5D0MA81</accession>
<dbReference type="InterPro" id="IPR026579">
    <property type="entry name" value="FtsQ"/>
</dbReference>
<keyword evidence="1" id="KW-1003">Cell membrane</keyword>
<evidence type="ECO:0000256" key="1">
    <source>
        <dbReference type="ARBA" id="ARBA00022475"/>
    </source>
</evidence>
<dbReference type="Pfam" id="PF08478">
    <property type="entry name" value="POTRA_1"/>
    <property type="match status" value="1"/>
</dbReference>
<name>A0A5D0MA81_9BACT</name>
<proteinExistence type="predicted"/>
<evidence type="ECO:0000256" key="6">
    <source>
        <dbReference type="ARBA" id="ARBA00023306"/>
    </source>
</evidence>
<dbReference type="PANTHER" id="PTHR35851:SF1">
    <property type="entry name" value="CELL DIVISION PROTEIN FTSQ"/>
    <property type="match status" value="1"/>
</dbReference>
<evidence type="ECO:0000259" key="8">
    <source>
        <dbReference type="Pfam" id="PF03799"/>
    </source>
</evidence>
<evidence type="ECO:0000259" key="9">
    <source>
        <dbReference type="Pfam" id="PF08478"/>
    </source>
</evidence>
<evidence type="ECO:0000256" key="7">
    <source>
        <dbReference type="SAM" id="Phobius"/>
    </source>
</evidence>
<evidence type="ECO:0000256" key="5">
    <source>
        <dbReference type="ARBA" id="ARBA00022989"/>
    </source>
</evidence>
<dbReference type="EMBL" id="VSIX01000089">
    <property type="protein sequence ID" value="TYB30684.1"/>
    <property type="molecule type" value="Genomic_DNA"/>
</dbReference>
<dbReference type="GO" id="GO:0090529">
    <property type="term" value="P:cell septum assembly"/>
    <property type="evidence" value="ECO:0007669"/>
    <property type="project" value="InterPro"/>
</dbReference>
<reference evidence="10" key="1">
    <citation type="submission" date="2019-08" db="EMBL/GenBank/DDBJ databases">
        <title>Genomic characterization of a novel candidate phylum (ARYD3) from a high temperature, high salinity tertiary oil reservoir in north central Oklahoma, USA.</title>
        <authorList>
            <person name="Youssef N.H."/>
            <person name="Yadav A."/>
            <person name="Elshahed M.S."/>
        </authorList>
    </citation>
    <scope>NUCLEOTIDE SEQUENCE [LARGE SCALE GENOMIC DNA]</scope>
    <source>
        <strain evidence="10">ARYD3</strain>
    </source>
</reference>
<keyword evidence="5 7" id="KW-1133">Transmembrane helix</keyword>
<keyword evidence="3" id="KW-0132">Cell division</keyword>
<feature type="transmembrane region" description="Helical" evidence="7">
    <location>
        <begin position="12"/>
        <end position="34"/>
    </location>
</feature>
<dbReference type="Gene3D" id="3.10.20.310">
    <property type="entry name" value="membrane protein fhac"/>
    <property type="match status" value="1"/>
</dbReference>
<gene>
    <name evidence="10" type="ORF">FXF47_07860</name>
</gene>
<evidence type="ECO:0000313" key="11">
    <source>
        <dbReference type="Proteomes" id="UP000324143"/>
    </source>
</evidence>
<evidence type="ECO:0000256" key="4">
    <source>
        <dbReference type="ARBA" id="ARBA00022692"/>
    </source>
</evidence>